<dbReference type="InterPro" id="IPR007248">
    <property type="entry name" value="Mpv17_PMP22"/>
</dbReference>
<protein>
    <submittedName>
        <fullName evidence="7">Mpv17 / PMP22 family protein</fullName>
    </submittedName>
</protein>
<dbReference type="Proteomes" id="UP000053766">
    <property type="component" value="Unassembled WGS sequence"/>
</dbReference>
<evidence type="ECO:0000313" key="8">
    <source>
        <dbReference type="Proteomes" id="UP000053766"/>
    </source>
</evidence>
<dbReference type="PANTHER" id="PTHR11266">
    <property type="entry name" value="PEROXISOMAL MEMBRANE PROTEIN 2, PXMP2 MPV17"/>
    <property type="match status" value="1"/>
</dbReference>
<evidence type="ECO:0000256" key="4">
    <source>
        <dbReference type="ARBA" id="ARBA00022989"/>
    </source>
</evidence>
<dbReference type="GO" id="GO:0061668">
    <property type="term" value="P:mitochondrial ribosome assembly"/>
    <property type="evidence" value="ECO:0007669"/>
    <property type="project" value="TreeGrafter"/>
</dbReference>
<dbReference type="AlphaFoldDB" id="A0A0D8XWP4"/>
<dbReference type="EMBL" id="KN716275">
    <property type="protein sequence ID" value="KJH48217.1"/>
    <property type="molecule type" value="Genomic_DNA"/>
</dbReference>
<evidence type="ECO:0000313" key="7">
    <source>
        <dbReference type="EMBL" id="KJH48217.1"/>
    </source>
</evidence>
<evidence type="ECO:0000256" key="6">
    <source>
        <dbReference type="RuleBase" id="RU363053"/>
    </source>
</evidence>
<reference evidence="7 8" key="1">
    <citation type="submission" date="2013-11" db="EMBL/GenBank/DDBJ databases">
        <title>Draft genome of the bovine lungworm Dictyocaulus viviparus.</title>
        <authorList>
            <person name="Mitreva M."/>
        </authorList>
    </citation>
    <scope>NUCLEOTIDE SEQUENCE [LARGE SCALE GENOMIC DNA]</scope>
    <source>
        <strain evidence="7 8">HannoverDv2000</strain>
    </source>
</reference>
<evidence type="ECO:0000256" key="2">
    <source>
        <dbReference type="ARBA" id="ARBA00006824"/>
    </source>
</evidence>
<accession>A0A0D8XWP4</accession>
<organism evidence="7 8">
    <name type="scientific">Dictyocaulus viviparus</name>
    <name type="common">Bovine lungworm</name>
    <dbReference type="NCBI Taxonomy" id="29172"/>
    <lineage>
        <taxon>Eukaryota</taxon>
        <taxon>Metazoa</taxon>
        <taxon>Ecdysozoa</taxon>
        <taxon>Nematoda</taxon>
        <taxon>Chromadorea</taxon>
        <taxon>Rhabditida</taxon>
        <taxon>Rhabditina</taxon>
        <taxon>Rhabditomorpha</taxon>
        <taxon>Strongyloidea</taxon>
        <taxon>Metastrongylidae</taxon>
        <taxon>Dictyocaulus</taxon>
    </lineage>
</organism>
<feature type="transmembrane region" description="Helical" evidence="6">
    <location>
        <begin position="138"/>
        <end position="155"/>
    </location>
</feature>
<sequence>MLSNTVCCAVQLSIGDALQQVLHGDTEKNGWDRARSARLGASGVVIGPMMTVWYRYLDAKYVERRLPIVVKKVLIDACTNPVFSSTIITVCGLLEGKTFREAINEYLSKMFHILKVDLSIWPPVQFISFLLLPPPLRVFYINVVYLIYSCIISFIKHNDKEEIEKVL</sequence>
<comment type="subcellular location">
    <subcellularLocation>
        <location evidence="1">Membrane</location>
        <topology evidence="1">Multi-pass membrane protein</topology>
    </subcellularLocation>
</comment>
<dbReference type="GO" id="GO:0016020">
    <property type="term" value="C:membrane"/>
    <property type="evidence" value="ECO:0007669"/>
    <property type="project" value="UniProtKB-SubCell"/>
</dbReference>
<dbReference type="GO" id="GO:0005739">
    <property type="term" value="C:mitochondrion"/>
    <property type="evidence" value="ECO:0007669"/>
    <property type="project" value="TreeGrafter"/>
</dbReference>
<gene>
    <name evidence="7" type="ORF">DICVIV_05681</name>
</gene>
<comment type="caution">
    <text evidence="6">Lacks conserved residue(s) required for the propagation of feature annotation.</text>
</comment>
<keyword evidence="5 6" id="KW-0472">Membrane</keyword>
<evidence type="ECO:0000256" key="1">
    <source>
        <dbReference type="ARBA" id="ARBA00004141"/>
    </source>
</evidence>
<keyword evidence="4 6" id="KW-1133">Transmembrane helix</keyword>
<dbReference type="PANTHER" id="PTHR11266:SF8">
    <property type="entry name" value="MPV17-LIKE PROTEIN 2"/>
    <property type="match status" value="1"/>
</dbReference>
<keyword evidence="8" id="KW-1185">Reference proteome</keyword>
<keyword evidence="3 6" id="KW-0812">Transmembrane</keyword>
<dbReference type="OrthoDB" id="10267969at2759"/>
<dbReference type="Pfam" id="PF04117">
    <property type="entry name" value="Mpv17_PMP22"/>
    <property type="match status" value="1"/>
</dbReference>
<evidence type="ECO:0000256" key="3">
    <source>
        <dbReference type="ARBA" id="ARBA00022692"/>
    </source>
</evidence>
<reference evidence="8" key="2">
    <citation type="journal article" date="2016" name="Sci. Rep.">
        <title>Dictyocaulus viviparus genome, variome and transcriptome elucidate lungworm biology and support future intervention.</title>
        <authorList>
            <person name="McNulty S.N."/>
            <person name="Strube C."/>
            <person name="Rosa B.A."/>
            <person name="Martin J.C."/>
            <person name="Tyagi R."/>
            <person name="Choi Y.J."/>
            <person name="Wang Q."/>
            <person name="Hallsworth Pepin K."/>
            <person name="Zhang X."/>
            <person name="Ozersky P."/>
            <person name="Wilson R.K."/>
            <person name="Sternberg P.W."/>
            <person name="Gasser R.B."/>
            <person name="Mitreva M."/>
        </authorList>
    </citation>
    <scope>NUCLEOTIDE SEQUENCE [LARGE SCALE GENOMIC DNA]</scope>
    <source>
        <strain evidence="8">HannoverDv2000</strain>
    </source>
</reference>
<proteinExistence type="inferred from homology"/>
<name>A0A0D8XWP4_DICVI</name>
<evidence type="ECO:0000256" key="5">
    <source>
        <dbReference type="ARBA" id="ARBA00023136"/>
    </source>
</evidence>
<dbReference type="STRING" id="29172.A0A0D8XWP4"/>
<comment type="similarity">
    <text evidence="2 6">Belongs to the peroxisomal membrane protein PXMP2/4 family.</text>
</comment>